<accession>A0ABX1WMY3</accession>
<comment type="caution">
    <text evidence="1">The sequence shown here is derived from an EMBL/GenBank/DDBJ whole genome shotgun (WGS) entry which is preliminary data.</text>
</comment>
<dbReference type="Pfam" id="PF09697">
    <property type="entry name" value="Porph_ging"/>
    <property type="match status" value="1"/>
</dbReference>
<dbReference type="Proteomes" id="UP000580344">
    <property type="component" value="Unassembled WGS sequence"/>
</dbReference>
<dbReference type="EMBL" id="JABFOQ010000017">
    <property type="protein sequence ID" value="NOJ75869.1"/>
    <property type="molecule type" value="Genomic_DNA"/>
</dbReference>
<evidence type="ECO:0000313" key="2">
    <source>
        <dbReference type="Proteomes" id="UP000580344"/>
    </source>
</evidence>
<sequence length="297" mass="34897">MYIIAPFGAIFFKENMKKLQLLIIIFISSIFINAQEITYSSGTKFSKIDFEKRELEASKTNIIYNYLFVRDVKTQKSIETSTILSIGEKYVKFYDYNRFLYENNLDSINKVKSIYDVNDVNALFLLRRKIKFKSNILGQNKDGILKFTFQDKIYDKEFKYDYGDYKLDWKLTSGTKNIGEYICKEATLNYGGRKWTAYYTEEIPLNYGPYIFNGLPGLILEIFDTKNEHHFLFEGIISNNNISIYVDNNYSNRIINKKDFLKGLRNFNDNPSDFIGNSYSAPNVEETTKAIPWSYYL</sequence>
<dbReference type="NCBIfam" id="TIGR01200">
    <property type="entry name" value="GLPGLI"/>
    <property type="match status" value="1"/>
</dbReference>
<name>A0ABX1WMY3_9FLAO</name>
<protein>
    <submittedName>
        <fullName evidence="1">GLPGLI family protein</fullName>
    </submittedName>
</protein>
<evidence type="ECO:0000313" key="1">
    <source>
        <dbReference type="EMBL" id="NOJ75869.1"/>
    </source>
</evidence>
<keyword evidence="2" id="KW-1185">Reference proteome</keyword>
<reference evidence="1 2" key="1">
    <citation type="submission" date="2020-05" db="EMBL/GenBank/DDBJ databases">
        <title>Tigecycline resistant gene in Empedobacter stercoris.</title>
        <authorList>
            <person name="Chen Y."/>
            <person name="Cheng Y."/>
            <person name="Zhou K."/>
        </authorList>
    </citation>
    <scope>NUCLEOTIDE SEQUENCE [LARGE SCALE GENOMIC DNA]</scope>
    <source>
        <strain evidence="1 2">ES202</strain>
    </source>
</reference>
<proteinExistence type="predicted"/>
<dbReference type="InterPro" id="IPR005901">
    <property type="entry name" value="GLPGLI"/>
</dbReference>
<gene>
    <name evidence="1" type="ORF">HMH06_08505</name>
</gene>
<dbReference type="RefSeq" id="WP_171623164.1">
    <property type="nucleotide sequence ID" value="NZ_JABFOQ010000017.1"/>
</dbReference>
<organism evidence="1 2">
    <name type="scientific">Empedobacter stercoris</name>
    <dbReference type="NCBI Taxonomy" id="1628248"/>
    <lineage>
        <taxon>Bacteria</taxon>
        <taxon>Pseudomonadati</taxon>
        <taxon>Bacteroidota</taxon>
        <taxon>Flavobacteriia</taxon>
        <taxon>Flavobacteriales</taxon>
        <taxon>Weeksellaceae</taxon>
        <taxon>Empedobacter</taxon>
    </lineage>
</organism>